<evidence type="ECO:0000313" key="5">
    <source>
        <dbReference type="EMBL" id="SIO22420.1"/>
    </source>
</evidence>
<dbReference type="PROSITE" id="PS50977">
    <property type="entry name" value="HTH_TETR_2"/>
    <property type="match status" value="1"/>
</dbReference>
<evidence type="ECO:0000259" key="4">
    <source>
        <dbReference type="PROSITE" id="PS50977"/>
    </source>
</evidence>
<dbReference type="GO" id="GO:0000976">
    <property type="term" value="F:transcription cis-regulatory region binding"/>
    <property type="evidence" value="ECO:0007669"/>
    <property type="project" value="TreeGrafter"/>
</dbReference>
<evidence type="ECO:0000256" key="3">
    <source>
        <dbReference type="SAM" id="MobiDB-lite"/>
    </source>
</evidence>
<evidence type="ECO:0000256" key="2">
    <source>
        <dbReference type="PROSITE-ProRule" id="PRU00335"/>
    </source>
</evidence>
<dbReference type="STRING" id="232089.SAMN05443544_3432"/>
<feature type="domain" description="HTH tetR-type" evidence="4">
    <location>
        <begin position="19"/>
        <end position="79"/>
    </location>
</feature>
<dbReference type="InterPro" id="IPR041678">
    <property type="entry name" value="TetR_C_16"/>
</dbReference>
<dbReference type="SUPFAM" id="SSF46689">
    <property type="entry name" value="Homeodomain-like"/>
    <property type="match status" value="1"/>
</dbReference>
<protein>
    <submittedName>
        <fullName evidence="5">Transcriptional regulator, TetR family</fullName>
    </submittedName>
</protein>
<reference evidence="6" key="1">
    <citation type="submission" date="2016-11" db="EMBL/GenBank/DDBJ databases">
        <authorList>
            <person name="Varghese N."/>
            <person name="Submissions S."/>
        </authorList>
    </citation>
    <scope>NUCLEOTIDE SEQUENCE [LARGE SCALE GENOMIC DNA]</scope>
    <source>
        <strain evidence="6">DSM 8595</strain>
    </source>
</reference>
<dbReference type="PANTHER" id="PTHR30055">
    <property type="entry name" value="HTH-TYPE TRANSCRIPTIONAL REGULATOR RUTR"/>
    <property type="match status" value="1"/>
</dbReference>
<dbReference type="RefSeq" id="WP_074261506.1">
    <property type="nucleotide sequence ID" value="NZ_FSRJ01000004.1"/>
</dbReference>
<evidence type="ECO:0000313" key="6">
    <source>
        <dbReference type="Proteomes" id="UP000184699"/>
    </source>
</evidence>
<sequence>MTEHSERRRRGRPRGANAGDTRARILAAATAEFAEHGYEAASMRAIARRADVDPALVHHYFDGKQALVAEVVEVPLRPERVVREALAAPIDELGGRLVRAVLTAWDSGAVRPAAVAALRSAIGQGPVARMLREFLRHEIMQRIATALGDADDAELRAELAASQLVGVIMVRYVLEFEPVASVDVDELVRRVGPAVQWHLTGSPESLDSTARSANDSAHDE</sequence>
<keyword evidence="1 2" id="KW-0238">DNA-binding</keyword>
<dbReference type="InterPro" id="IPR009057">
    <property type="entry name" value="Homeodomain-like_sf"/>
</dbReference>
<feature type="DNA-binding region" description="H-T-H motif" evidence="2">
    <location>
        <begin position="42"/>
        <end position="61"/>
    </location>
</feature>
<dbReference type="InterPro" id="IPR001647">
    <property type="entry name" value="HTH_TetR"/>
</dbReference>
<evidence type="ECO:0000256" key="1">
    <source>
        <dbReference type="ARBA" id="ARBA00023125"/>
    </source>
</evidence>
<dbReference type="GO" id="GO:0003700">
    <property type="term" value="F:DNA-binding transcription factor activity"/>
    <property type="evidence" value="ECO:0007669"/>
    <property type="project" value="TreeGrafter"/>
</dbReference>
<dbReference type="SUPFAM" id="SSF48498">
    <property type="entry name" value="Tetracyclin repressor-like, C-terminal domain"/>
    <property type="match status" value="1"/>
</dbReference>
<dbReference type="PANTHER" id="PTHR30055:SF235">
    <property type="entry name" value="TRANSCRIPTIONAL REGULATORY PROTEIN"/>
    <property type="match status" value="1"/>
</dbReference>
<dbReference type="InterPro" id="IPR050109">
    <property type="entry name" value="HTH-type_TetR-like_transc_reg"/>
</dbReference>
<dbReference type="Pfam" id="PF00440">
    <property type="entry name" value="TetR_N"/>
    <property type="match status" value="1"/>
</dbReference>
<keyword evidence="6" id="KW-1185">Reference proteome</keyword>
<dbReference type="Gene3D" id="1.10.10.60">
    <property type="entry name" value="Homeodomain-like"/>
    <property type="match status" value="1"/>
</dbReference>
<dbReference type="EMBL" id="FSRJ01000004">
    <property type="protein sequence ID" value="SIO22420.1"/>
    <property type="molecule type" value="Genomic_DNA"/>
</dbReference>
<gene>
    <name evidence="5" type="ORF">SAMN05443544_3432</name>
</gene>
<dbReference type="Proteomes" id="UP000184699">
    <property type="component" value="Unassembled WGS sequence"/>
</dbReference>
<proteinExistence type="predicted"/>
<dbReference type="AlphaFoldDB" id="A0A1N6HRR7"/>
<accession>A0A1N6HRR7</accession>
<feature type="region of interest" description="Disordered" evidence="3">
    <location>
        <begin position="1"/>
        <end position="21"/>
    </location>
</feature>
<dbReference type="Pfam" id="PF17920">
    <property type="entry name" value="TetR_C_16"/>
    <property type="match status" value="1"/>
</dbReference>
<dbReference type="Gene3D" id="1.10.357.10">
    <property type="entry name" value="Tetracycline Repressor, domain 2"/>
    <property type="match status" value="1"/>
</dbReference>
<dbReference type="InterPro" id="IPR036271">
    <property type="entry name" value="Tet_transcr_reg_TetR-rel_C_sf"/>
</dbReference>
<name>A0A1N6HRR7_9MICO</name>
<organism evidence="5 6">
    <name type="scientific">Agromyces cerinus subsp. cerinus</name>
    <dbReference type="NCBI Taxonomy" id="232089"/>
    <lineage>
        <taxon>Bacteria</taxon>
        <taxon>Bacillati</taxon>
        <taxon>Actinomycetota</taxon>
        <taxon>Actinomycetes</taxon>
        <taxon>Micrococcales</taxon>
        <taxon>Microbacteriaceae</taxon>
        <taxon>Agromyces</taxon>
    </lineage>
</organism>
<dbReference type="PRINTS" id="PR00455">
    <property type="entry name" value="HTHTETR"/>
</dbReference>